<gene>
    <name evidence="7" type="ORF">ElyMa_003684400</name>
</gene>
<dbReference type="PANTHER" id="PTHR11802:SF472">
    <property type="entry name" value="SERINE CARBOXYPEPTIDASE CPVL-RELATED"/>
    <property type="match status" value="1"/>
</dbReference>
<organism evidence="7 8">
    <name type="scientific">Elysia marginata</name>
    <dbReference type="NCBI Taxonomy" id="1093978"/>
    <lineage>
        <taxon>Eukaryota</taxon>
        <taxon>Metazoa</taxon>
        <taxon>Spiralia</taxon>
        <taxon>Lophotrochozoa</taxon>
        <taxon>Mollusca</taxon>
        <taxon>Gastropoda</taxon>
        <taxon>Heterobranchia</taxon>
        <taxon>Euthyneura</taxon>
        <taxon>Panpulmonata</taxon>
        <taxon>Sacoglossa</taxon>
        <taxon>Placobranchoidea</taxon>
        <taxon>Plakobranchidae</taxon>
        <taxon>Elysia</taxon>
    </lineage>
</organism>
<dbReference type="Pfam" id="PF00450">
    <property type="entry name" value="Peptidase_S10"/>
    <property type="match status" value="1"/>
</dbReference>
<protein>
    <submittedName>
        <fullName evidence="7">Carboxypeptidase</fullName>
    </submittedName>
</protein>
<accession>A0AAV4F0N7</accession>
<dbReference type="Gene3D" id="3.40.50.1820">
    <property type="entry name" value="alpha/beta hydrolase"/>
    <property type="match status" value="1"/>
</dbReference>
<evidence type="ECO:0000313" key="8">
    <source>
        <dbReference type="Proteomes" id="UP000762676"/>
    </source>
</evidence>
<keyword evidence="6" id="KW-0325">Glycoprotein</keyword>
<dbReference type="PRINTS" id="PR00724">
    <property type="entry name" value="CRBOXYPTASEC"/>
</dbReference>
<keyword evidence="8" id="KW-1185">Reference proteome</keyword>
<dbReference type="InterPro" id="IPR029058">
    <property type="entry name" value="AB_hydrolase_fold"/>
</dbReference>
<dbReference type="GO" id="GO:0006508">
    <property type="term" value="P:proteolysis"/>
    <property type="evidence" value="ECO:0007669"/>
    <property type="project" value="UniProtKB-KW"/>
</dbReference>
<evidence type="ECO:0000256" key="6">
    <source>
        <dbReference type="ARBA" id="ARBA00023180"/>
    </source>
</evidence>
<evidence type="ECO:0000256" key="3">
    <source>
        <dbReference type="ARBA" id="ARBA00022670"/>
    </source>
</evidence>
<dbReference type="Proteomes" id="UP000762676">
    <property type="component" value="Unassembled WGS sequence"/>
</dbReference>
<evidence type="ECO:0000256" key="4">
    <source>
        <dbReference type="ARBA" id="ARBA00022729"/>
    </source>
</evidence>
<dbReference type="PANTHER" id="PTHR11802">
    <property type="entry name" value="SERINE PROTEASE FAMILY S10 SERINE CARBOXYPEPTIDASE"/>
    <property type="match status" value="1"/>
</dbReference>
<dbReference type="SUPFAM" id="SSF53474">
    <property type="entry name" value="alpha/beta-Hydrolases"/>
    <property type="match status" value="1"/>
</dbReference>
<keyword evidence="5" id="KW-0378">Hydrolase</keyword>
<dbReference type="InterPro" id="IPR001563">
    <property type="entry name" value="Peptidase_S10"/>
</dbReference>
<comment type="similarity">
    <text evidence="1">Belongs to the peptidase S10 family.</text>
</comment>
<keyword evidence="3" id="KW-0645">Protease</keyword>
<sequence length="364" mass="41073">MLGLFYENGPLKIKLAGSAGSYWPEEFEPRNGSWSGPFSMIYIDNPVWVGYSYQEQENPDEVITQDIYGEDLYRFVEQFYQLFPDSYNKELYIGGQSYGAKYAIAFAYRLHLAISRGKSNIPLTGIYLGGPFFAPGIVAQTVFDYMYNLGVVSKSQVIAQRARVAKLLKDYSAGLIPKNVTRPKLFGTVFPLHLPWSDNYVTKEQVLYDAVYKIMESVRVRQAVHAGNLTYANDWRKLGQNVVHDFLSSALEKIGALLDAGSYKVLVFGGDYDAITTPSAVEESVLAIPWVGQAEYANASRQRWFWFSSNETHQGGWFSLARHLCRVTVTGAGHQVPHDQLDASREMMKQFVAYGCVKEMTQDE</sequence>
<keyword evidence="4" id="KW-0732">Signal</keyword>
<evidence type="ECO:0000313" key="7">
    <source>
        <dbReference type="EMBL" id="GFR66534.1"/>
    </source>
</evidence>
<name>A0AAV4F0N7_9GAST</name>
<reference evidence="7 8" key="1">
    <citation type="journal article" date="2021" name="Elife">
        <title>Chloroplast acquisition without the gene transfer in kleptoplastic sea slugs, Plakobranchus ocellatus.</title>
        <authorList>
            <person name="Maeda T."/>
            <person name="Takahashi S."/>
            <person name="Yoshida T."/>
            <person name="Shimamura S."/>
            <person name="Takaki Y."/>
            <person name="Nagai Y."/>
            <person name="Toyoda A."/>
            <person name="Suzuki Y."/>
            <person name="Arimoto A."/>
            <person name="Ishii H."/>
            <person name="Satoh N."/>
            <person name="Nishiyama T."/>
            <person name="Hasebe M."/>
            <person name="Maruyama T."/>
            <person name="Minagawa J."/>
            <person name="Obokata J."/>
            <person name="Shigenobu S."/>
        </authorList>
    </citation>
    <scope>NUCLEOTIDE SEQUENCE [LARGE SCALE GENOMIC DNA]</scope>
</reference>
<dbReference type="GO" id="GO:0004185">
    <property type="term" value="F:serine-type carboxypeptidase activity"/>
    <property type="evidence" value="ECO:0007669"/>
    <property type="project" value="InterPro"/>
</dbReference>
<comment type="caution">
    <text evidence="7">The sequence shown here is derived from an EMBL/GenBank/DDBJ whole genome shotgun (WGS) entry which is preliminary data.</text>
</comment>
<proteinExistence type="inferred from homology"/>
<dbReference type="AlphaFoldDB" id="A0AAV4F0N7"/>
<keyword evidence="2 7" id="KW-0121">Carboxypeptidase</keyword>
<evidence type="ECO:0000256" key="2">
    <source>
        <dbReference type="ARBA" id="ARBA00022645"/>
    </source>
</evidence>
<dbReference type="EMBL" id="BMAT01007547">
    <property type="protein sequence ID" value="GFR66534.1"/>
    <property type="molecule type" value="Genomic_DNA"/>
</dbReference>
<evidence type="ECO:0000256" key="5">
    <source>
        <dbReference type="ARBA" id="ARBA00022801"/>
    </source>
</evidence>
<evidence type="ECO:0000256" key="1">
    <source>
        <dbReference type="ARBA" id="ARBA00009431"/>
    </source>
</evidence>